<gene>
    <name evidence="3" type="ORF">FME351_LOCUS6755</name>
    <name evidence="2" type="ORF">TIS948_LOCUS4681</name>
    <name evidence="5" type="ORF">TSG867_LOCUS27303</name>
    <name evidence="4" type="ORF">UJA718_LOCUS19223</name>
</gene>
<dbReference type="InterPro" id="IPR021109">
    <property type="entry name" value="Peptidase_aspartic_dom_sf"/>
</dbReference>
<name>A0A817Y3H8_9BILA</name>
<dbReference type="Proteomes" id="UP000663869">
    <property type="component" value="Unassembled WGS sequence"/>
</dbReference>
<reference evidence="3" key="1">
    <citation type="submission" date="2021-02" db="EMBL/GenBank/DDBJ databases">
        <authorList>
            <person name="Nowell W R."/>
        </authorList>
    </citation>
    <scope>NUCLEOTIDE SEQUENCE</scope>
</reference>
<dbReference type="EMBL" id="CAJNXB010000529">
    <property type="protein sequence ID" value="CAF3063517.1"/>
    <property type="molecule type" value="Genomic_DNA"/>
</dbReference>
<evidence type="ECO:0000256" key="1">
    <source>
        <dbReference type="SAM" id="MobiDB-lite"/>
    </source>
</evidence>
<feature type="compositionally biased region" description="Polar residues" evidence="1">
    <location>
        <begin position="50"/>
        <end position="69"/>
    </location>
</feature>
<proteinExistence type="predicted"/>
<accession>A0A817Y3H8</accession>
<evidence type="ECO:0000313" key="5">
    <source>
        <dbReference type="EMBL" id="CAF4592546.1"/>
    </source>
</evidence>
<dbReference type="EMBL" id="CAJOBQ010003073">
    <property type="protein sequence ID" value="CAF4592546.1"/>
    <property type="molecule type" value="Genomic_DNA"/>
</dbReference>
<dbReference type="Proteomes" id="UP000663873">
    <property type="component" value="Unassembled WGS sequence"/>
</dbReference>
<evidence type="ECO:0000313" key="7">
    <source>
        <dbReference type="Proteomes" id="UP000663873"/>
    </source>
</evidence>
<dbReference type="EMBL" id="CAJNYU010000591">
    <property type="protein sequence ID" value="CAF3375630.1"/>
    <property type="molecule type" value="Genomic_DNA"/>
</dbReference>
<evidence type="ECO:0000313" key="3">
    <source>
        <dbReference type="EMBL" id="CAF3375630.1"/>
    </source>
</evidence>
<organism evidence="3 6">
    <name type="scientific">Rotaria socialis</name>
    <dbReference type="NCBI Taxonomy" id="392032"/>
    <lineage>
        <taxon>Eukaryota</taxon>
        <taxon>Metazoa</taxon>
        <taxon>Spiralia</taxon>
        <taxon>Gnathifera</taxon>
        <taxon>Rotifera</taxon>
        <taxon>Eurotatoria</taxon>
        <taxon>Bdelloidea</taxon>
        <taxon>Philodinida</taxon>
        <taxon>Philodinidae</taxon>
        <taxon>Rotaria</taxon>
    </lineage>
</organism>
<evidence type="ECO:0000313" key="6">
    <source>
        <dbReference type="Proteomes" id="UP000663869"/>
    </source>
</evidence>
<feature type="region of interest" description="Disordered" evidence="1">
    <location>
        <begin position="1"/>
        <end position="69"/>
    </location>
</feature>
<protein>
    <recommendedName>
        <fullName evidence="8">Peptidase A2 domain-containing protein</fullName>
    </recommendedName>
</protein>
<dbReference type="OrthoDB" id="10053966at2759"/>
<dbReference type="EMBL" id="CAJOBP010003380">
    <property type="protein sequence ID" value="CAF4402555.1"/>
    <property type="molecule type" value="Genomic_DNA"/>
</dbReference>
<evidence type="ECO:0000313" key="2">
    <source>
        <dbReference type="EMBL" id="CAF3063517.1"/>
    </source>
</evidence>
<dbReference type="Proteomes" id="UP000663825">
    <property type="component" value="Unassembled WGS sequence"/>
</dbReference>
<keyword evidence="7" id="KW-1185">Reference proteome</keyword>
<evidence type="ECO:0000313" key="4">
    <source>
        <dbReference type="EMBL" id="CAF4402555.1"/>
    </source>
</evidence>
<sequence>MNEEALSSSNSTSISSDSPSLSSASSSFSTSTSKPIDSSTIQSSSPSDTLHSSYRTTSQPTPHYSKSTGFITSRDSYNSSYNFSRNCYLTAEAKVNDVSGIVLLDTGSGVTIISSKHWKIIGTYDFIGAYNGPDIQGPDGSSIGAEGLVSNVASLISRTISISSDLTHAGRIDAPVISTEKHTIAPYHIAYIQVKVPSSVASHTWDASITGHRSHIATANSLIRFTDRKSVAQTANCSSRQQLVYRGQHIALGDLYLDDLISNIAIHSLVSSLPILSSSTTWESPILLSTIRIFHQFIIYE</sequence>
<dbReference type="SUPFAM" id="SSF50630">
    <property type="entry name" value="Acid proteases"/>
    <property type="match status" value="1"/>
</dbReference>
<feature type="compositionally biased region" description="Low complexity" evidence="1">
    <location>
        <begin position="1"/>
        <end position="49"/>
    </location>
</feature>
<dbReference type="Proteomes" id="UP000663862">
    <property type="component" value="Unassembled WGS sequence"/>
</dbReference>
<evidence type="ECO:0008006" key="8">
    <source>
        <dbReference type="Google" id="ProtNLM"/>
    </source>
</evidence>
<dbReference type="AlphaFoldDB" id="A0A817Y3H8"/>
<comment type="caution">
    <text evidence="3">The sequence shown here is derived from an EMBL/GenBank/DDBJ whole genome shotgun (WGS) entry which is preliminary data.</text>
</comment>